<sequence>MREEIRHQGEVRLDRDQETLWLTLRQLVELFGRDKSVISRHLKNNFREWELDQEVVVAKNAQPAAYGKIYQIDHFNLDVIISVGYRVNCARATRFQQWAIRFVQTILLLRRYDEGP</sequence>
<organism evidence="1 2">
    <name type="scientific">Natronospirillum operosum</name>
    <dbReference type="NCBI Taxonomy" id="2759953"/>
    <lineage>
        <taxon>Bacteria</taxon>
        <taxon>Pseudomonadati</taxon>
        <taxon>Pseudomonadota</taxon>
        <taxon>Gammaproteobacteria</taxon>
        <taxon>Oceanospirillales</taxon>
        <taxon>Natronospirillaceae</taxon>
        <taxon>Natronospirillum</taxon>
    </lineage>
</organism>
<dbReference type="PANTHER" id="PTHR35810">
    <property type="entry name" value="CYTOPLASMIC PROTEIN-RELATED"/>
    <property type="match status" value="1"/>
</dbReference>
<keyword evidence="2" id="KW-1185">Reference proteome</keyword>
<protein>
    <submittedName>
        <fullName evidence="1">Uncharacterized protein</fullName>
    </submittedName>
</protein>
<name>A0A4Z0WGR0_9GAMM</name>
<dbReference type="PANTHER" id="PTHR35810:SF1">
    <property type="entry name" value="CYTOPLASMIC PROTEIN"/>
    <property type="match status" value="1"/>
</dbReference>
<dbReference type="EMBL" id="SRMF01000003">
    <property type="protein sequence ID" value="TGG93630.1"/>
    <property type="molecule type" value="Genomic_DNA"/>
</dbReference>
<dbReference type="Proteomes" id="UP000297475">
    <property type="component" value="Unassembled WGS sequence"/>
</dbReference>
<reference evidence="1 2" key="1">
    <citation type="submission" date="2019-04" db="EMBL/GenBank/DDBJ databases">
        <title>Natronospirillum operosus gen. nov., sp. nov., a haloalkaliphilic satellite isolated from decaying biomass of laboratory culture of cyanobacterium Geitlerinema sp. and proposal of Natronospirillaceae fam. nov. and Saccharospirillaceae fam. nov.</title>
        <authorList>
            <person name="Kevbrin V."/>
            <person name="Boltyanskaya Y."/>
            <person name="Koziaeva V."/>
            <person name="Grouzdev D.S."/>
            <person name="Park M."/>
            <person name="Cho J."/>
        </authorList>
    </citation>
    <scope>NUCLEOTIDE SEQUENCE [LARGE SCALE GENOMIC DNA]</scope>
    <source>
        <strain evidence="1 2">G-116</strain>
    </source>
</reference>
<comment type="caution">
    <text evidence="1">The sequence shown here is derived from an EMBL/GenBank/DDBJ whole genome shotgun (WGS) entry which is preliminary data.</text>
</comment>
<gene>
    <name evidence="1" type="ORF">E4656_11160</name>
</gene>
<proteinExistence type="predicted"/>
<dbReference type="AlphaFoldDB" id="A0A4Z0WGR0"/>
<evidence type="ECO:0000313" key="2">
    <source>
        <dbReference type="Proteomes" id="UP000297475"/>
    </source>
</evidence>
<evidence type="ECO:0000313" key="1">
    <source>
        <dbReference type="EMBL" id="TGG93630.1"/>
    </source>
</evidence>
<dbReference type="Pfam" id="PF13310">
    <property type="entry name" value="Virulence_RhuM"/>
    <property type="match status" value="1"/>
</dbReference>
<dbReference type="OrthoDB" id="9802752at2"/>
<dbReference type="InterPro" id="IPR011204">
    <property type="entry name" value="Virulence_RhuM-like"/>
</dbReference>
<accession>A0A4Z0WGR0</accession>